<evidence type="ECO:0000256" key="4">
    <source>
        <dbReference type="ARBA" id="ARBA00014881"/>
    </source>
</evidence>
<dbReference type="AlphaFoldDB" id="A9V999"/>
<evidence type="ECO:0000259" key="8">
    <source>
        <dbReference type="PROSITE" id="PS50250"/>
    </source>
</evidence>
<dbReference type="SMART" id="SM00088">
    <property type="entry name" value="PINT"/>
    <property type="match status" value="1"/>
</dbReference>
<feature type="domain" description="PCI" evidence="8">
    <location>
        <begin position="184"/>
        <end position="352"/>
    </location>
</feature>
<evidence type="ECO:0000313" key="10">
    <source>
        <dbReference type="Proteomes" id="UP000001357"/>
    </source>
</evidence>
<comment type="similarity">
    <text evidence="3">Belongs to the CSN4 family.</text>
</comment>
<dbReference type="FunFam" id="1.10.10.10:FF:000658">
    <property type="entry name" value="COP9 signalosome complex subunit 4, putative"/>
    <property type="match status" value="1"/>
</dbReference>
<dbReference type="InterPro" id="IPR036388">
    <property type="entry name" value="WH-like_DNA-bd_sf"/>
</dbReference>
<evidence type="ECO:0000256" key="6">
    <source>
        <dbReference type="ARBA" id="ARBA00022790"/>
    </source>
</evidence>
<keyword evidence="7" id="KW-0539">Nucleus</keyword>
<dbReference type="FunCoup" id="A9V999">
    <property type="interactions" value="1759"/>
</dbReference>
<dbReference type="RefSeq" id="XP_001749371.1">
    <property type="nucleotide sequence ID" value="XM_001749319.1"/>
</dbReference>
<dbReference type="Pfam" id="PF01399">
    <property type="entry name" value="PCI"/>
    <property type="match status" value="1"/>
</dbReference>
<organism evidence="9 10">
    <name type="scientific">Monosiga brevicollis</name>
    <name type="common">Choanoflagellate</name>
    <dbReference type="NCBI Taxonomy" id="81824"/>
    <lineage>
        <taxon>Eukaryota</taxon>
        <taxon>Choanoflagellata</taxon>
        <taxon>Craspedida</taxon>
        <taxon>Salpingoecidae</taxon>
        <taxon>Monosiga</taxon>
    </lineage>
</organism>
<dbReference type="GeneID" id="5894594"/>
<evidence type="ECO:0000256" key="2">
    <source>
        <dbReference type="ARBA" id="ARBA00004496"/>
    </source>
</evidence>
<evidence type="ECO:0000256" key="1">
    <source>
        <dbReference type="ARBA" id="ARBA00004123"/>
    </source>
</evidence>
<dbReference type="EMBL" id="CH991570">
    <property type="protein sequence ID" value="EDQ85892.1"/>
    <property type="molecule type" value="Genomic_DNA"/>
</dbReference>
<dbReference type="InterPro" id="IPR054559">
    <property type="entry name" value="PSMD12-CSN4-like_N"/>
</dbReference>
<dbReference type="Pfam" id="PF22241">
    <property type="entry name" value="PSMD12-CSN4_N"/>
    <property type="match status" value="1"/>
</dbReference>
<dbReference type="InParanoid" id="A9V999"/>
<protein>
    <recommendedName>
        <fullName evidence="4">COP9 signalosome complex subunit 4</fullName>
    </recommendedName>
</protein>
<comment type="subcellular location">
    <subcellularLocation>
        <location evidence="2">Cytoplasm</location>
    </subcellularLocation>
    <subcellularLocation>
        <location evidence="1">Nucleus</location>
    </subcellularLocation>
</comment>
<gene>
    <name evidence="9" type="ORF">MONBRDRAFT_38660</name>
</gene>
<dbReference type="PANTHER" id="PTHR10855">
    <property type="entry name" value="26S PROTEASOME NON-ATPASE REGULATORY SUBUNIT 12/COP9 SIGNALOSOME COMPLEX SUBUNIT 4"/>
    <property type="match status" value="1"/>
</dbReference>
<dbReference type="PANTHER" id="PTHR10855:SF2">
    <property type="entry name" value="COP9 SIGNALOSOME COMPLEX SUBUNIT 4"/>
    <property type="match status" value="1"/>
</dbReference>
<name>A9V999_MONBE</name>
<dbReference type="InterPro" id="IPR040134">
    <property type="entry name" value="PSMD12/CSN4"/>
</dbReference>
<dbReference type="SUPFAM" id="SSF46785">
    <property type="entry name" value="Winged helix' DNA-binding domain"/>
    <property type="match status" value="1"/>
</dbReference>
<evidence type="ECO:0000256" key="3">
    <source>
        <dbReference type="ARBA" id="ARBA00010417"/>
    </source>
</evidence>
<dbReference type="OMA" id="KNIMHTV"/>
<dbReference type="eggNOG" id="KOG1497">
    <property type="taxonomic scope" value="Eukaryota"/>
</dbReference>
<dbReference type="KEGG" id="mbr:MONBRDRAFT_38660"/>
<evidence type="ECO:0000313" key="9">
    <source>
        <dbReference type="EMBL" id="EDQ85892.1"/>
    </source>
</evidence>
<dbReference type="STRING" id="81824.A9V999"/>
<dbReference type="Proteomes" id="UP000001357">
    <property type="component" value="Unassembled WGS sequence"/>
</dbReference>
<keyword evidence="6" id="KW-0736">Signalosome</keyword>
<dbReference type="InterPro" id="IPR036390">
    <property type="entry name" value="WH_DNA-bd_sf"/>
</dbReference>
<dbReference type="GO" id="GO:0008180">
    <property type="term" value="C:COP9 signalosome"/>
    <property type="evidence" value="ECO:0000318"/>
    <property type="project" value="GO_Central"/>
</dbReference>
<accession>A9V999</accession>
<reference evidence="9 10" key="1">
    <citation type="journal article" date="2008" name="Nature">
        <title>The genome of the choanoflagellate Monosiga brevicollis and the origin of metazoans.</title>
        <authorList>
            <consortium name="JGI Sequencing"/>
            <person name="King N."/>
            <person name="Westbrook M.J."/>
            <person name="Young S.L."/>
            <person name="Kuo A."/>
            <person name="Abedin M."/>
            <person name="Chapman J."/>
            <person name="Fairclough S."/>
            <person name="Hellsten U."/>
            <person name="Isogai Y."/>
            <person name="Letunic I."/>
            <person name="Marr M."/>
            <person name="Pincus D."/>
            <person name="Putnam N."/>
            <person name="Rokas A."/>
            <person name="Wright K.J."/>
            <person name="Zuzow R."/>
            <person name="Dirks W."/>
            <person name="Good M."/>
            <person name="Goodstein D."/>
            <person name="Lemons D."/>
            <person name="Li W."/>
            <person name="Lyons J.B."/>
            <person name="Morris A."/>
            <person name="Nichols S."/>
            <person name="Richter D.J."/>
            <person name="Salamov A."/>
            <person name="Bork P."/>
            <person name="Lim W.A."/>
            <person name="Manning G."/>
            <person name="Miller W.T."/>
            <person name="McGinnis W."/>
            <person name="Shapiro H."/>
            <person name="Tjian R."/>
            <person name="Grigoriev I.V."/>
            <person name="Rokhsar D."/>
        </authorList>
    </citation>
    <scope>NUCLEOTIDE SEQUENCE [LARGE SCALE GENOMIC DNA]</scope>
    <source>
        <strain evidence="10">MX1 / ATCC 50154</strain>
    </source>
</reference>
<evidence type="ECO:0000256" key="7">
    <source>
        <dbReference type="ARBA" id="ARBA00023242"/>
    </source>
</evidence>
<keyword evidence="10" id="KW-1185">Reference proteome</keyword>
<dbReference type="Gene3D" id="1.10.10.10">
    <property type="entry name" value="Winged helix-like DNA-binding domain superfamily/Winged helix DNA-binding domain"/>
    <property type="match status" value="1"/>
</dbReference>
<dbReference type="PROSITE" id="PS50250">
    <property type="entry name" value="PCI"/>
    <property type="match status" value="1"/>
</dbReference>
<keyword evidence="5" id="KW-0963">Cytoplasm</keyword>
<dbReference type="GO" id="GO:0005737">
    <property type="term" value="C:cytoplasm"/>
    <property type="evidence" value="ECO:0007669"/>
    <property type="project" value="UniProtKB-SubCell"/>
</dbReference>
<sequence length="391" mass="43043">MASSGQDALRDEAVRLSAAPASNVGALTSLTSKLLDESTLLMPAKQALDAMINGLRSSVQAHRDIPEVEKVLAHYLQASETRSVAFEDVTCRAREVLADILESREAWVDAARVLAAIPLESSHRHVETEYKFHIYLRIGALYLEEEDAGMAETYVSRASMIAHEVNNTELQFKFKVQAARVNDAKRKYLQASQRYLDLSYTIPDEEARQAALSQAVTCAVLAPAGPRRSRLLATLFKDERTHALPQFHTLEAMHLQRIVRSEDLAKFAAGLAEHHKARTADGSTVLEKAVVEHNMLSATRVYDNITLEELGRLVNVSTEQAEHTVAQMIADGRLSGQINQLEGRVTFADAEHLVQDWDAAIAALCAHVNGLVEEIGHNHADWLAARAVATS</sequence>
<evidence type="ECO:0000256" key="5">
    <source>
        <dbReference type="ARBA" id="ARBA00022490"/>
    </source>
</evidence>
<dbReference type="InterPro" id="IPR000717">
    <property type="entry name" value="PCI_dom"/>
</dbReference>
<proteinExistence type="inferred from homology"/>